<dbReference type="AlphaFoldDB" id="A0A848LD00"/>
<comment type="similarity">
    <text evidence="1">Belongs to the HipA Ser/Thr kinase family.</text>
</comment>
<keyword evidence="2" id="KW-0808">Transferase</keyword>
<dbReference type="InterPro" id="IPR012893">
    <property type="entry name" value="HipA-like_C"/>
</dbReference>
<evidence type="ECO:0000259" key="4">
    <source>
        <dbReference type="Pfam" id="PF07804"/>
    </source>
</evidence>
<evidence type="ECO:0000256" key="1">
    <source>
        <dbReference type="ARBA" id="ARBA00010164"/>
    </source>
</evidence>
<reference evidence="5 6" key="1">
    <citation type="submission" date="2020-04" db="EMBL/GenBank/DDBJ databases">
        <title>Draft genome of Pyxidicoccus fallax type strain.</title>
        <authorList>
            <person name="Whitworth D.E."/>
        </authorList>
    </citation>
    <scope>NUCLEOTIDE SEQUENCE [LARGE SCALE GENOMIC DNA]</scope>
    <source>
        <strain evidence="5 6">DSM 14698</strain>
    </source>
</reference>
<feature type="domain" description="HipA-like C-terminal" evidence="4">
    <location>
        <begin position="147"/>
        <end position="312"/>
    </location>
</feature>
<dbReference type="GO" id="GO:0005829">
    <property type="term" value="C:cytosol"/>
    <property type="evidence" value="ECO:0007669"/>
    <property type="project" value="TreeGrafter"/>
</dbReference>
<proteinExistence type="inferred from homology"/>
<dbReference type="Proteomes" id="UP000518300">
    <property type="component" value="Unassembled WGS sequence"/>
</dbReference>
<dbReference type="EMBL" id="JABBJJ010000064">
    <property type="protein sequence ID" value="NMO16346.1"/>
    <property type="molecule type" value="Genomic_DNA"/>
</dbReference>
<dbReference type="Pfam" id="PF07804">
    <property type="entry name" value="HipA_C"/>
    <property type="match status" value="1"/>
</dbReference>
<dbReference type="PANTHER" id="PTHR37419:SF8">
    <property type="entry name" value="TOXIN YJJJ"/>
    <property type="match status" value="1"/>
</dbReference>
<sequence>MDTGTRNLPDLGTRLPIHRVNEAGHVRPYGVLHLLAGGRHWLEYTEGDGEFFEGLPPSAADMSPQGYVGRSFTSMHPELCLPARITDWSDAHRLIALARRGEDCVGDHILGDESLNRFLAQEPRSAHRDSYPELTRAALTGQPGALIGGEQPKFLTYAEGRHVLVKFAGGDEGATARRWRDLLTCERLALEAVRAAAIPAASALTLDLGSYRFLEVERFDRVGVRGRKALLSLGAIDDEYFGHRDTWTRAATRMFEARFISEEDARRIRWLDTFGQLIGNTDRHFGNVSFFVEGPKRFRLAPVYDMLPMVFAPVGTSVIDRPFEPLPPTADTLDVWADAARHAVAYWARLAREPTLGDSLREHCARNGEAVAALMQRTPFTPPA</sequence>
<organism evidence="5 6">
    <name type="scientific">Pyxidicoccus fallax</name>
    <dbReference type="NCBI Taxonomy" id="394095"/>
    <lineage>
        <taxon>Bacteria</taxon>
        <taxon>Pseudomonadati</taxon>
        <taxon>Myxococcota</taxon>
        <taxon>Myxococcia</taxon>
        <taxon>Myxococcales</taxon>
        <taxon>Cystobacterineae</taxon>
        <taxon>Myxococcaceae</taxon>
        <taxon>Pyxidicoccus</taxon>
    </lineage>
</organism>
<protein>
    <submittedName>
        <fullName evidence="5">Transcriptional regulator</fullName>
    </submittedName>
</protein>
<keyword evidence="6" id="KW-1185">Reference proteome</keyword>
<evidence type="ECO:0000256" key="2">
    <source>
        <dbReference type="ARBA" id="ARBA00022679"/>
    </source>
</evidence>
<comment type="caution">
    <text evidence="5">The sequence shown here is derived from an EMBL/GenBank/DDBJ whole genome shotgun (WGS) entry which is preliminary data.</text>
</comment>
<evidence type="ECO:0000256" key="3">
    <source>
        <dbReference type="ARBA" id="ARBA00022777"/>
    </source>
</evidence>
<dbReference type="PANTHER" id="PTHR37419">
    <property type="entry name" value="SERINE/THREONINE-PROTEIN KINASE TOXIN HIPA"/>
    <property type="match status" value="1"/>
</dbReference>
<evidence type="ECO:0000313" key="6">
    <source>
        <dbReference type="Proteomes" id="UP000518300"/>
    </source>
</evidence>
<keyword evidence="3" id="KW-0418">Kinase</keyword>
<accession>A0A848LD00</accession>
<name>A0A848LD00_9BACT</name>
<dbReference type="Gene3D" id="1.10.1070.20">
    <property type="match status" value="1"/>
</dbReference>
<gene>
    <name evidence="5" type="ORF">HG543_16010</name>
</gene>
<evidence type="ECO:0000313" key="5">
    <source>
        <dbReference type="EMBL" id="NMO16346.1"/>
    </source>
</evidence>
<dbReference type="GO" id="GO:0004674">
    <property type="term" value="F:protein serine/threonine kinase activity"/>
    <property type="evidence" value="ECO:0007669"/>
    <property type="project" value="TreeGrafter"/>
</dbReference>
<dbReference type="InterPro" id="IPR052028">
    <property type="entry name" value="HipA_Ser/Thr_kinase"/>
</dbReference>